<feature type="transmembrane region" description="Helical" evidence="8">
    <location>
        <begin position="519"/>
        <end position="546"/>
    </location>
</feature>
<dbReference type="AlphaFoldDB" id="A0AAD9MG65"/>
<evidence type="ECO:0000256" key="2">
    <source>
        <dbReference type="ARBA" id="ARBA00007965"/>
    </source>
</evidence>
<evidence type="ECO:0000256" key="8">
    <source>
        <dbReference type="SAM" id="Phobius"/>
    </source>
</evidence>
<dbReference type="SUPFAM" id="SSF103473">
    <property type="entry name" value="MFS general substrate transporter"/>
    <property type="match status" value="1"/>
</dbReference>
<proteinExistence type="inferred from homology"/>
<keyword evidence="4 8" id="KW-0812">Transmembrane</keyword>
<feature type="transmembrane region" description="Helical" evidence="8">
    <location>
        <begin position="389"/>
        <end position="410"/>
    </location>
</feature>
<dbReference type="PANTHER" id="PTHR10332">
    <property type="entry name" value="EQUILIBRATIVE NUCLEOSIDE TRANSPORTER"/>
    <property type="match status" value="1"/>
</dbReference>
<evidence type="ECO:0000256" key="7">
    <source>
        <dbReference type="SAM" id="MobiDB-lite"/>
    </source>
</evidence>
<dbReference type="EMBL" id="JASFZW010000011">
    <property type="protein sequence ID" value="KAK2076169.1"/>
    <property type="molecule type" value="Genomic_DNA"/>
</dbReference>
<dbReference type="GO" id="GO:0005886">
    <property type="term" value="C:plasma membrane"/>
    <property type="evidence" value="ECO:0007669"/>
    <property type="project" value="TreeGrafter"/>
</dbReference>
<reference evidence="9" key="1">
    <citation type="submission" date="2021-01" db="EMBL/GenBank/DDBJ databases">
        <authorList>
            <person name="Eckstrom K.M.E."/>
        </authorList>
    </citation>
    <scope>NUCLEOTIDE SEQUENCE</scope>
    <source>
        <strain evidence="9">UVCC 0001</strain>
    </source>
</reference>
<comment type="similarity">
    <text evidence="2">Belongs to the SLC29A/ENT transporter (TC 2.A.57) family.</text>
</comment>
<dbReference type="InterPro" id="IPR002259">
    <property type="entry name" value="Eqnu_transpt"/>
</dbReference>
<dbReference type="InterPro" id="IPR036259">
    <property type="entry name" value="MFS_trans_sf"/>
</dbReference>
<evidence type="ECO:0000313" key="9">
    <source>
        <dbReference type="EMBL" id="KAK2076169.1"/>
    </source>
</evidence>
<dbReference type="PANTHER" id="PTHR10332:SF10">
    <property type="entry name" value="EQUILIBRATIVE NUCLEOSIDE TRANSPORTER 4"/>
    <property type="match status" value="1"/>
</dbReference>
<evidence type="ECO:0000256" key="3">
    <source>
        <dbReference type="ARBA" id="ARBA00022448"/>
    </source>
</evidence>
<dbReference type="Proteomes" id="UP001255856">
    <property type="component" value="Unassembled WGS sequence"/>
</dbReference>
<evidence type="ECO:0000256" key="6">
    <source>
        <dbReference type="ARBA" id="ARBA00023136"/>
    </source>
</evidence>
<comment type="subcellular location">
    <subcellularLocation>
        <location evidence="1">Membrane</location>
        <topology evidence="1">Multi-pass membrane protein</topology>
    </subcellularLocation>
</comment>
<evidence type="ECO:0000313" key="10">
    <source>
        <dbReference type="Proteomes" id="UP001255856"/>
    </source>
</evidence>
<keyword evidence="6 8" id="KW-0472">Membrane</keyword>
<keyword evidence="5 8" id="KW-1133">Transmembrane helix</keyword>
<feature type="region of interest" description="Disordered" evidence="7">
    <location>
        <begin position="314"/>
        <end position="333"/>
    </location>
</feature>
<feature type="transmembrane region" description="Helical" evidence="8">
    <location>
        <begin position="198"/>
        <end position="220"/>
    </location>
</feature>
<comment type="caution">
    <text evidence="9">The sequence shown here is derived from an EMBL/GenBank/DDBJ whole genome shotgun (WGS) entry which is preliminary data.</text>
</comment>
<dbReference type="GO" id="GO:0005337">
    <property type="term" value="F:nucleoside transmembrane transporter activity"/>
    <property type="evidence" value="ECO:0007669"/>
    <property type="project" value="InterPro"/>
</dbReference>
<protein>
    <submittedName>
        <fullName evidence="9">Uncharacterized protein</fullName>
    </submittedName>
</protein>
<feature type="transmembrane region" description="Helical" evidence="8">
    <location>
        <begin position="107"/>
        <end position="127"/>
    </location>
</feature>
<feature type="transmembrane region" description="Helical" evidence="8">
    <location>
        <begin position="165"/>
        <end position="186"/>
    </location>
</feature>
<keyword evidence="10" id="KW-1185">Reference proteome</keyword>
<feature type="transmembrane region" description="Helical" evidence="8">
    <location>
        <begin position="133"/>
        <end position="153"/>
    </location>
</feature>
<feature type="transmembrane region" description="Helical" evidence="8">
    <location>
        <begin position="479"/>
        <end position="499"/>
    </location>
</feature>
<sequence length="551" mass="58261">MFMCSFRCSQQAASAGSIEMADLAGTASRAKIKGGRWTVARFFMVSMAYTSAWLAVCSQLDYFRSLYGPQVLLQLNIAYYLPTVPLLVVSSFLDRFLDRKLGVARTILVRILVGLLGYAGLCIWLPFQPARLRLLLGTAVGMGLFSGLAFSASYQLVSRFANKNVIALGLGCSASAPLVLLMELAFGIGTHATSHEQRLLYCSVGVIVVTGTAAAISLLLRHWDAVESHASGRMGKDGVADATAEEGSAGAAAATAPAVESLGTQRTAPLEIGSAAASDDEAAESTPTPLPPPLIAYGSLEPYRTFLSTDEEVHDADGSFHGPTPRELSRLDSNLKLGDRSTSFRRGSSHEAASGSAPEELAPLLGGAAEQEPGALEGERVTRAVLTRIWAPLLCMFVSSAIALTIFPFFTYVPSSGLFGETFPRVLFFARVFADILGRLSPRASCAAASSPAPVLAVTAVKFLAMPIFFAYLRAPERYLSDVAAVVFIAFLWLIGGWINTNANLLAPKMVPGELKGTAAAFMAIAYQTAHFVGLALAAGVALLLFGNIAP</sequence>
<gene>
    <name evidence="9" type="ORF">QBZ16_001101</name>
</gene>
<evidence type="ECO:0000256" key="1">
    <source>
        <dbReference type="ARBA" id="ARBA00004141"/>
    </source>
</evidence>
<name>A0AAD9MG65_PROWI</name>
<feature type="transmembrane region" description="Helical" evidence="8">
    <location>
        <begin position="38"/>
        <end position="56"/>
    </location>
</feature>
<feature type="transmembrane region" description="Helical" evidence="8">
    <location>
        <begin position="453"/>
        <end position="472"/>
    </location>
</feature>
<feature type="transmembrane region" description="Helical" evidence="8">
    <location>
        <begin position="76"/>
        <end position="95"/>
    </location>
</feature>
<feature type="region of interest" description="Disordered" evidence="7">
    <location>
        <begin position="339"/>
        <end position="359"/>
    </location>
</feature>
<organism evidence="9 10">
    <name type="scientific">Prototheca wickerhamii</name>
    <dbReference type="NCBI Taxonomy" id="3111"/>
    <lineage>
        <taxon>Eukaryota</taxon>
        <taxon>Viridiplantae</taxon>
        <taxon>Chlorophyta</taxon>
        <taxon>core chlorophytes</taxon>
        <taxon>Trebouxiophyceae</taxon>
        <taxon>Chlorellales</taxon>
        <taxon>Chlorellaceae</taxon>
        <taxon>Prototheca</taxon>
    </lineage>
</organism>
<evidence type="ECO:0000256" key="5">
    <source>
        <dbReference type="ARBA" id="ARBA00022989"/>
    </source>
</evidence>
<keyword evidence="3" id="KW-0813">Transport</keyword>
<accession>A0AAD9MG65</accession>
<evidence type="ECO:0000256" key="4">
    <source>
        <dbReference type="ARBA" id="ARBA00022692"/>
    </source>
</evidence>